<evidence type="ECO:0000256" key="15">
    <source>
        <dbReference type="SAM" id="SignalP"/>
    </source>
</evidence>
<dbReference type="InterPro" id="IPR000209">
    <property type="entry name" value="Peptidase_S8/S53_dom"/>
</dbReference>
<dbReference type="CDD" id="cd02133">
    <property type="entry name" value="PA_C5a_like"/>
    <property type="match status" value="1"/>
</dbReference>
<dbReference type="InterPro" id="IPR003137">
    <property type="entry name" value="PA_domain"/>
</dbReference>
<dbReference type="PRINTS" id="PR00723">
    <property type="entry name" value="SUBTILISIN"/>
</dbReference>
<evidence type="ECO:0000313" key="19">
    <source>
        <dbReference type="EMBL" id="PYZ95863.1"/>
    </source>
</evidence>
<proteinExistence type="inferred from homology"/>
<feature type="active site" description="Charge relay system" evidence="12 13">
    <location>
        <position position="262"/>
    </location>
</feature>
<evidence type="ECO:0000256" key="4">
    <source>
        <dbReference type="ARBA" id="ARBA00022512"/>
    </source>
</evidence>
<evidence type="ECO:0000256" key="13">
    <source>
        <dbReference type="PROSITE-ProRule" id="PRU01240"/>
    </source>
</evidence>
<dbReference type="OrthoDB" id="9798386at2"/>
<dbReference type="EMBL" id="PDOF01000003">
    <property type="protein sequence ID" value="PYZ95863.1"/>
    <property type="molecule type" value="Genomic_DNA"/>
</dbReference>
<evidence type="ECO:0000256" key="7">
    <source>
        <dbReference type="ARBA" id="ARBA00022729"/>
    </source>
</evidence>
<keyword evidence="6 13" id="KW-0645">Protease</keyword>
<keyword evidence="10 13" id="KW-0720">Serine protease</keyword>
<dbReference type="InterPro" id="IPR023828">
    <property type="entry name" value="Peptidase_S8_Ser-AS"/>
</dbReference>
<dbReference type="Pfam" id="PF00082">
    <property type="entry name" value="Peptidase_S8"/>
    <property type="match status" value="1"/>
</dbReference>
<dbReference type="InterPro" id="IPR010435">
    <property type="entry name" value="C5a/SBT2-like_Fn3"/>
</dbReference>
<dbReference type="InterPro" id="IPR046450">
    <property type="entry name" value="PA_dom_sf"/>
</dbReference>
<reference evidence="19 20" key="1">
    <citation type="submission" date="2017-10" db="EMBL/GenBank/DDBJ databases">
        <title>Bacillus sp. nov., a halophilic bacterium isolated from a Yangshapao Lake.</title>
        <authorList>
            <person name="Wang H."/>
        </authorList>
    </citation>
    <scope>NUCLEOTIDE SEQUENCE [LARGE SCALE GENOMIC DNA]</scope>
    <source>
        <strain evidence="19 20">YSP-3</strain>
    </source>
</reference>
<keyword evidence="8" id="KW-0677">Repeat</keyword>
<feature type="active site" description="Charge relay system" evidence="12 13">
    <location>
        <position position="596"/>
    </location>
</feature>
<dbReference type="GO" id="GO:0005576">
    <property type="term" value="C:extracellular region"/>
    <property type="evidence" value="ECO:0007669"/>
    <property type="project" value="UniProtKB-SubCell"/>
</dbReference>
<keyword evidence="11" id="KW-0106">Calcium</keyword>
<dbReference type="Gene3D" id="2.60.40.1710">
    <property type="entry name" value="Subtilisin-like superfamily"/>
    <property type="match status" value="1"/>
</dbReference>
<feature type="domain" description="C5a peptidase/Subtilisin-like protease SBT2-like Fn3-like" evidence="18">
    <location>
        <begin position="687"/>
        <end position="820"/>
    </location>
</feature>
<evidence type="ECO:0000256" key="3">
    <source>
        <dbReference type="ARBA" id="ARBA00011073"/>
    </source>
</evidence>
<evidence type="ECO:0000256" key="12">
    <source>
        <dbReference type="PIRSR" id="PIRSR615500-1"/>
    </source>
</evidence>
<accession>A0A2W0H251</accession>
<dbReference type="GO" id="GO:0016020">
    <property type="term" value="C:membrane"/>
    <property type="evidence" value="ECO:0007669"/>
    <property type="project" value="InterPro"/>
</dbReference>
<keyword evidence="20" id="KW-1185">Reference proteome</keyword>
<feature type="active site" description="Charge relay system" evidence="12 13">
    <location>
        <position position="201"/>
    </location>
</feature>
<evidence type="ECO:0000313" key="20">
    <source>
        <dbReference type="Proteomes" id="UP000248066"/>
    </source>
</evidence>
<dbReference type="InterPro" id="IPR036852">
    <property type="entry name" value="Peptidase_S8/S53_dom_sf"/>
</dbReference>
<dbReference type="InterPro" id="IPR022398">
    <property type="entry name" value="Peptidase_S8_His-AS"/>
</dbReference>
<evidence type="ECO:0000256" key="11">
    <source>
        <dbReference type="ARBA" id="ARBA00022837"/>
    </source>
</evidence>
<feature type="domain" description="PA" evidence="17">
    <location>
        <begin position="438"/>
        <end position="526"/>
    </location>
</feature>
<dbReference type="GO" id="GO:0006508">
    <property type="term" value="P:proteolysis"/>
    <property type="evidence" value="ECO:0007669"/>
    <property type="project" value="UniProtKB-KW"/>
</dbReference>
<dbReference type="PROSITE" id="PS00138">
    <property type="entry name" value="SUBTILASE_SER"/>
    <property type="match status" value="1"/>
</dbReference>
<keyword evidence="5" id="KW-0964">Secreted</keyword>
<evidence type="ECO:0000256" key="9">
    <source>
        <dbReference type="ARBA" id="ARBA00022801"/>
    </source>
</evidence>
<dbReference type="PANTHER" id="PTHR43806:SF11">
    <property type="entry name" value="CEREVISIN-RELATED"/>
    <property type="match status" value="1"/>
</dbReference>
<dbReference type="InterPro" id="IPR050131">
    <property type="entry name" value="Peptidase_S8_subtilisin-like"/>
</dbReference>
<dbReference type="RefSeq" id="WP_110521140.1">
    <property type="nucleotide sequence ID" value="NZ_PDOF01000003.1"/>
</dbReference>
<dbReference type="CDD" id="cd07475">
    <property type="entry name" value="Peptidases_S8_C5a_Peptidase"/>
    <property type="match status" value="1"/>
</dbReference>
<evidence type="ECO:0000259" key="17">
    <source>
        <dbReference type="Pfam" id="PF02225"/>
    </source>
</evidence>
<evidence type="ECO:0000256" key="8">
    <source>
        <dbReference type="ARBA" id="ARBA00022737"/>
    </source>
</evidence>
<evidence type="ECO:0000256" key="5">
    <source>
        <dbReference type="ARBA" id="ARBA00022525"/>
    </source>
</evidence>
<dbReference type="Pfam" id="PF06280">
    <property type="entry name" value="fn3_5"/>
    <property type="match status" value="1"/>
</dbReference>
<dbReference type="PANTHER" id="PTHR43806">
    <property type="entry name" value="PEPTIDASE S8"/>
    <property type="match status" value="1"/>
</dbReference>
<dbReference type="Gene3D" id="3.40.50.200">
    <property type="entry name" value="Peptidase S8/S53 domain"/>
    <property type="match status" value="1"/>
</dbReference>
<name>A0A2W0H251_9BACI</name>
<dbReference type="SUPFAM" id="SSF52743">
    <property type="entry name" value="Subtilisin-like"/>
    <property type="match status" value="1"/>
</dbReference>
<dbReference type="SUPFAM" id="SSF52025">
    <property type="entry name" value="PA domain"/>
    <property type="match status" value="1"/>
</dbReference>
<keyword evidence="7 15" id="KW-0732">Signal</keyword>
<dbReference type="InterPro" id="IPR034216">
    <property type="entry name" value="C5a_Peptidase"/>
</dbReference>
<dbReference type="PROSITE" id="PS51892">
    <property type="entry name" value="SUBTILASE"/>
    <property type="match status" value="1"/>
</dbReference>
<keyword evidence="4" id="KW-0134">Cell wall</keyword>
<dbReference type="Pfam" id="PF04122">
    <property type="entry name" value="CW_binding_2"/>
    <property type="match status" value="3"/>
</dbReference>
<dbReference type="GO" id="GO:0004252">
    <property type="term" value="F:serine-type endopeptidase activity"/>
    <property type="evidence" value="ECO:0007669"/>
    <property type="project" value="UniProtKB-UniRule"/>
</dbReference>
<comment type="cofactor">
    <cofactor evidence="1">
        <name>Ca(2+)</name>
        <dbReference type="ChEBI" id="CHEBI:29108"/>
    </cofactor>
</comment>
<evidence type="ECO:0000256" key="2">
    <source>
        <dbReference type="ARBA" id="ARBA00004613"/>
    </source>
</evidence>
<feature type="domain" description="Peptidase S8/S53" evidence="16">
    <location>
        <begin position="192"/>
        <end position="651"/>
    </location>
</feature>
<keyword evidence="9 13" id="KW-0378">Hydrolase</keyword>
<evidence type="ECO:0000256" key="10">
    <source>
        <dbReference type="ARBA" id="ARBA00022825"/>
    </source>
</evidence>
<comment type="similarity">
    <text evidence="3 13 14">Belongs to the peptidase S8 family.</text>
</comment>
<feature type="signal peptide" evidence="15">
    <location>
        <begin position="1"/>
        <end position="26"/>
    </location>
</feature>
<organism evidence="19 20">
    <name type="scientific">Alteribacter lacisalsi</name>
    <dbReference type="NCBI Taxonomy" id="2045244"/>
    <lineage>
        <taxon>Bacteria</taxon>
        <taxon>Bacillati</taxon>
        <taxon>Bacillota</taxon>
        <taxon>Bacilli</taxon>
        <taxon>Bacillales</taxon>
        <taxon>Bacillaceae</taxon>
        <taxon>Alteribacter</taxon>
    </lineage>
</organism>
<dbReference type="Gene3D" id="3.50.30.30">
    <property type="match status" value="1"/>
</dbReference>
<dbReference type="InterPro" id="IPR023827">
    <property type="entry name" value="Peptidase_S8_Asp-AS"/>
</dbReference>
<dbReference type="InterPro" id="IPR007253">
    <property type="entry name" value="Cell_wall-bd_2"/>
</dbReference>
<comment type="subcellular location">
    <subcellularLocation>
        <location evidence="2">Secreted</location>
    </subcellularLocation>
</comment>
<comment type="caution">
    <text evidence="19">The sequence shown here is derived from an EMBL/GenBank/DDBJ whole genome shotgun (WGS) entry which is preliminary data.</text>
</comment>
<gene>
    <name evidence="19" type="ORF">CR205_15885</name>
</gene>
<evidence type="ECO:0000256" key="1">
    <source>
        <dbReference type="ARBA" id="ARBA00001913"/>
    </source>
</evidence>
<feature type="chain" id="PRO_5038552640" evidence="15">
    <location>
        <begin position="27"/>
        <end position="1543"/>
    </location>
</feature>
<dbReference type="InterPro" id="IPR015500">
    <property type="entry name" value="Peptidase_S8_subtilisin-rel"/>
</dbReference>
<dbReference type="PROSITE" id="PS00137">
    <property type="entry name" value="SUBTILASE_HIS"/>
    <property type="match status" value="1"/>
</dbReference>
<evidence type="ECO:0000256" key="6">
    <source>
        <dbReference type="ARBA" id="ARBA00022670"/>
    </source>
</evidence>
<protein>
    <submittedName>
        <fullName evidence="19">Lactocepin</fullName>
    </submittedName>
</protein>
<dbReference type="Pfam" id="PF02225">
    <property type="entry name" value="PA"/>
    <property type="match status" value="1"/>
</dbReference>
<evidence type="ECO:0000259" key="18">
    <source>
        <dbReference type="Pfam" id="PF06280"/>
    </source>
</evidence>
<dbReference type="Proteomes" id="UP000248066">
    <property type="component" value="Unassembled WGS sequence"/>
</dbReference>
<evidence type="ECO:0000256" key="14">
    <source>
        <dbReference type="RuleBase" id="RU003355"/>
    </source>
</evidence>
<dbReference type="PROSITE" id="PS00136">
    <property type="entry name" value="SUBTILASE_ASP"/>
    <property type="match status" value="1"/>
</dbReference>
<sequence length="1543" mass="166206">MKGRKSKQIFSVMMAVLLLFSNFAFMGGQAQAEGGLGLQDKQEGPYDDNLGELDVTNAADEYFAEDDEVRVIVEVSEPAIQTAISSGVSFSDLPESEQIALHENALATQEAVKSEISSTSVDIEYFESFTTVVNGFSAAVKYGDIDRLHRLSGVESVEIVNEYERPEMQPEMVTSKEMIRAYSTWDNFGYDGEGMVIGIIDSGIDPWHQDMVLSEGNEFKIDEELVESLDIPGIWFSDKVPYGYNYIDHSNEVLEVPRGSSHGMHVAGTAGANGDEDNGGIKGVAPEAQLLGLKVFSNDPLIPTTYGDIYVAALDDAIKLGVDVLNLSLGSTAGFVNPDNHEQKAVMRAKESGVAVTISAGNSAHFGNGFSWPLASNPDIGVTGAPSVSEASTGVASSENTYLQMEAMNYVAGEDEGVIPFLLANDYEPSEVLDGDLEVVYAGYGGPSRDDNAYPVDDFADIDVEGKVALIERGQIPFVDKALNAQEAGAAAVIIFNNASGYIAMASSDAITIPQIGISRADGHLLRDALEAGEDVTVAFEGEEELAPNPDAGKLSNFTSWGLTPNLDFKPEITAPGGNILSTIQGGGYGLMSGTSMAAPHVAGGNALILERVDTEFGYEGYDRVQMAKNLLMNTAVPKEDLGLVNTAFGWELPYSPRRQGAGEMDLHAANETPAAVVDPETGEGKVALRQVNDEVSFDLELHNFSEDELTYDLSAVLQTDFVAYGELGWEPDTLEAMPVDNVDVYTHVNGDAADSLTVAGNGTATVTVEFDLSDAMHYDLATDSYVAVADSFENGYFIEGFVSFEDPTDTNPELSVPFVGFNGDWGAVPIFDEDGFYQPLYGVEINTLFGAGSKNFDGYHAFNPELGDVFPIITLLRNARTVEFNVLSEDEDKLRTIRTQNYVRKNFYDRGAGQPIHQFTAAAWDGTVSGNQVEDGAYYYELRGVADFPGAEYQSFKIPTLVDTVAPEVEASFDEDTHTIHWTATDSGSGVSSFIVTINGEPVSELPIPAVEGQEEYSLEIDGLPNRADIEVMAFDFAGNMDSDVVEGLGDRDSLAPIIYIDSPDLLAAYATHDIPVAGYIAGGAELTEFTVNGQDIDVTYNSTEQVYEFNSTVNVGEDDVHDIFFKAVDENDREFTLNRQIFVDTEAPHIHVDVPAITTADSVTMDLTLMDNFDELRLYVDDSEVFFHELVAPYEKRALEVDLEHTVSLNQGVNTFELRAVDIAGNETVEHVSVNKVDEAADAVNRLYGENRLETAVEISQAGWDAADTVVISNSNSYADSITGAPLAYHYDAPVLLTRTNALSAGVLSEIDRLGADHAIVLGGEAAVGAGVIAQLEAQGLSVDRIAGENRYETAEEIAYHLDQHRDIDNAVVVNRGNFPDALSVAPFAAAHGMPILLANEERVPESTLRMINRFNVDTTYVIGGETVLGDDVFNSLPSAHRLSGANRYDTNVEVLNYFGTDSDEVFVATGRNFADALAGSSLAAKHGAGIVLAGGSLTAATESYLSDLNFNQVTIFGGPHAVSEAVEAELVAIVQEKLHY</sequence>
<dbReference type="Gene3D" id="3.40.50.12090">
    <property type="match status" value="2"/>
</dbReference>
<evidence type="ECO:0000259" key="16">
    <source>
        <dbReference type="Pfam" id="PF00082"/>
    </source>
</evidence>